<name>A0ABW2CB90_9ACTN</name>
<comment type="caution">
    <text evidence="1">The sequence shown here is derived from an EMBL/GenBank/DDBJ whole genome shotgun (WGS) entry which is preliminary data.</text>
</comment>
<gene>
    <name evidence="1" type="ORF">ACFQKB_02925</name>
</gene>
<sequence>MSALIEPRDAGVIELTALTALPSDAPEFQANSCTRCHWGRTILCDDFSTQA</sequence>
<dbReference type="Proteomes" id="UP001596380">
    <property type="component" value="Unassembled WGS sequence"/>
</dbReference>
<keyword evidence="2" id="KW-1185">Reference proteome</keyword>
<reference evidence="2" key="1">
    <citation type="journal article" date="2019" name="Int. J. Syst. Evol. Microbiol.">
        <title>The Global Catalogue of Microorganisms (GCM) 10K type strain sequencing project: providing services to taxonomists for standard genome sequencing and annotation.</title>
        <authorList>
            <consortium name="The Broad Institute Genomics Platform"/>
            <consortium name="The Broad Institute Genome Sequencing Center for Infectious Disease"/>
            <person name="Wu L."/>
            <person name="Ma J."/>
        </authorList>
    </citation>
    <scope>NUCLEOTIDE SEQUENCE [LARGE SCALE GENOMIC DNA]</scope>
    <source>
        <strain evidence="2">JCM 3369</strain>
    </source>
</reference>
<organism evidence="1 2">
    <name type="scientific">Actinomadura yumaensis</name>
    <dbReference type="NCBI Taxonomy" id="111807"/>
    <lineage>
        <taxon>Bacteria</taxon>
        <taxon>Bacillati</taxon>
        <taxon>Actinomycetota</taxon>
        <taxon>Actinomycetes</taxon>
        <taxon>Streptosporangiales</taxon>
        <taxon>Thermomonosporaceae</taxon>
        <taxon>Actinomadura</taxon>
    </lineage>
</organism>
<protein>
    <submittedName>
        <fullName evidence="1">Uncharacterized protein</fullName>
    </submittedName>
</protein>
<dbReference type="RefSeq" id="WP_164717175.1">
    <property type="nucleotide sequence ID" value="NZ_JBHSXE010000001.1"/>
</dbReference>
<accession>A0ABW2CB90</accession>
<proteinExistence type="predicted"/>
<evidence type="ECO:0000313" key="1">
    <source>
        <dbReference type="EMBL" id="MFC6878714.1"/>
    </source>
</evidence>
<evidence type="ECO:0000313" key="2">
    <source>
        <dbReference type="Proteomes" id="UP001596380"/>
    </source>
</evidence>
<dbReference type="EMBL" id="JBHSXS010000001">
    <property type="protein sequence ID" value="MFC6878714.1"/>
    <property type="molecule type" value="Genomic_DNA"/>
</dbReference>